<keyword evidence="10 12" id="KW-0807">Transducer</keyword>
<dbReference type="EMBL" id="CM004482">
    <property type="protein sequence ID" value="OCT64605.1"/>
    <property type="molecule type" value="Genomic_DNA"/>
</dbReference>
<evidence type="ECO:0000313" key="15">
    <source>
        <dbReference type="Proteomes" id="UP000694892"/>
    </source>
</evidence>
<dbReference type="Pfam" id="PF05296">
    <property type="entry name" value="TAS2R"/>
    <property type="match status" value="1"/>
</dbReference>
<evidence type="ECO:0000256" key="4">
    <source>
        <dbReference type="ARBA" id="ARBA00022606"/>
    </source>
</evidence>
<evidence type="ECO:0000256" key="3">
    <source>
        <dbReference type="ARBA" id="ARBA00022480"/>
    </source>
</evidence>
<evidence type="ECO:0000256" key="6">
    <source>
        <dbReference type="ARBA" id="ARBA00022989"/>
    </source>
</evidence>
<dbReference type="InterPro" id="IPR007960">
    <property type="entry name" value="TAS2R"/>
</dbReference>
<comment type="subcellular location">
    <subcellularLocation>
        <location evidence="1 12">Membrane</location>
        <topology evidence="1 12">Multi-pass membrane protein</topology>
    </subcellularLocation>
</comment>
<gene>
    <name evidence="14" type="ORF">XELAEV_18045704mg</name>
</gene>
<proteinExistence type="inferred from homology"/>
<dbReference type="OMA" id="TFGCCLP"/>
<keyword evidence="3 12" id="KW-0919">Taste</keyword>
<dbReference type="GO" id="GO:0016020">
    <property type="term" value="C:membrane"/>
    <property type="evidence" value="ECO:0007669"/>
    <property type="project" value="UniProtKB-SubCell"/>
</dbReference>
<evidence type="ECO:0000256" key="7">
    <source>
        <dbReference type="ARBA" id="ARBA00023040"/>
    </source>
</evidence>
<evidence type="ECO:0000256" key="8">
    <source>
        <dbReference type="ARBA" id="ARBA00023136"/>
    </source>
</evidence>
<evidence type="ECO:0000256" key="9">
    <source>
        <dbReference type="ARBA" id="ARBA00023170"/>
    </source>
</evidence>
<evidence type="ECO:0000256" key="10">
    <source>
        <dbReference type="ARBA" id="ARBA00023224"/>
    </source>
</evidence>
<evidence type="ECO:0000256" key="12">
    <source>
        <dbReference type="RuleBase" id="RU004424"/>
    </source>
</evidence>
<feature type="transmembrane region" description="Helical" evidence="13">
    <location>
        <begin position="86"/>
        <end position="112"/>
    </location>
</feature>
<feature type="transmembrane region" description="Helical" evidence="13">
    <location>
        <begin position="263"/>
        <end position="283"/>
    </location>
</feature>
<dbReference type="Gene3D" id="1.20.1070.10">
    <property type="entry name" value="Rhodopsin 7-helix transmembrane proteins"/>
    <property type="match status" value="1"/>
</dbReference>
<keyword evidence="8 12" id="KW-0472">Membrane</keyword>
<evidence type="ECO:0000256" key="11">
    <source>
        <dbReference type="RuleBase" id="RU004423"/>
    </source>
</evidence>
<dbReference type="PANTHER" id="PTHR11394">
    <property type="entry name" value="TASTE RECEPTOR TYPE 2"/>
    <property type="match status" value="1"/>
</dbReference>
<dbReference type="GO" id="GO:0033038">
    <property type="term" value="F:bitter taste receptor activity"/>
    <property type="evidence" value="ECO:0007669"/>
    <property type="project" value="InterPro"/>
</dbReference>
<feature type="transmembrane region" description="Helical" evidence="13">
    <location>
        <begin position="6"/>
        <end position="32"/>
    </location>
</feature>
<keyword evidence="5 12" id="KW-0812">Transmembrane</keyword>
<accession>A0A974C267</accession>
<keyword evidence="9 12" id="KW-0675">Receptor</keyword>
<evidence type="ECO:0000256" key="5">
    <source>
        <dbReference type="ARBA" id="ARBA00022692"/>
    </source>
</evidence>
<feature type="transmembrane region" description="Helical" evidence="13">
    <location>
        <begin position="175"/>
        <end position="205"/>
    </location>
</feature>
<evidence type="ECO:0000313" key="14">
    <source>
        <dbReference type="EMBL" id="OCT64605.1"/>
    </source>
</evidence>
<protein>
    <recommendedName>
        <fullName evidence="12">Taste receptor type 2</fullName>
    </recommendedName>
</protein>
<dbReference type="FunFam" id="1.20.1070.10:FF:000055">
    <property type="entry name" value="Taste receptor type 2"/>
    <property type="match status" value="1"/>
</dbReference>
<feature type="transmembrane region" description="Helical" evidence="13">
    <location>
        <begin position="133"/>
        <end position="155"/>
    </location>
</feature>
<evidence type="ECO:0000256" key="13">
    <source>
        <dbReference type="SAM" id="Phobius"/>
    </source>
</evidence>
<dbReference type="Proteomes" id="UP000694892">
    <property type="component" value="Chromosome 9_10L"/>
</dbReference>
<name>A0A974C267_XENLA</name>
<organism evidence="14 15">
    <name type="scientific">Xenopus laevis</name>
    <name type="common">African clawed frog</name>
    <dbReference type="NCBI Taxonomy" id="8355"/>
    <lineage>
        <taxon>Eukaryota</taxon>
        <taxon>Metazoa</taxon>
        <taxon>Chordata</taxon>
        <taxon>Craniata</taxon>
        <taxon>Vertebrata</taxon>
        <taxon>Euteleostomi</taxon>
        <taxon>Amphibia</taxon>
        <taxon>Batrachia</taxon>
        <taxon>Anura</taxon>
        <taxon>Pipoidea</taxon>
        <taxon>Pipidae</taxon>
        <taxon>Xenopodinae</taxon>
        <taxon>Xenopus</taxon>
        <taxon>Xenopus</taxon>
    </lineage>
</organism>
<dbReference type="PANTHER" id="PTHR11394:SF143">
    <property type="entry name" value="TASTE RECEPTOR TYPE 2"/>
    <property type="match status" value="1"/>
</dbReference>
<keyword evidence="7 12" id="KW-0297">G-protein coupled receptor</keyword>
<dbReference type="SUPFAM" id="SSF81321">
    <property type="entry name" value="Family A G protein-coupled receptor-like"/>
    <property type="match status" value="1"/>
</dbReference>
<comment type="similarity">
    <text evidence="2 11">Belongs to the G-protein coupled receptor T2R family.</text>
</comment>
<keyword evidence="4 12" id="KW-0716">Sensory transduction</keyword>
<sequence>MLLVSLVIIILTLIITGPCGIILNSSIVAVHLSDWKKGVSLGECDQIILIKGFTNILLQCFLDFNVIINTFQLYGHLGNEYTFVSYTLFFFLTSLWIWLTAWLAICYCLRLCNISHRFFIILKKTVPGGISQLLLGTVVILSMINIPIFWTLNIISKQNTTSTLANDFYIFEPDIKYLIFTVTFGCCLPSLITSFCMGLSLMSLLKHVQRVKQNNSQSWSGKMKIHARACVTIFLLMSLNVFFFLVVFIFIISKFRIGSNWDALLWCIILASPSGQAIILMFGNSKLRIC</sequence>
<dbReference type="GO" id="GO:0004930">
    <property type="term" value="F:G protein-coupled receptor activity"/>
    <property type="evidence" value="ECO:0007669"/>
    <property type="project" value="UniProtKB-KW"/>
</dbReference>
<feature type="transmembrane region" description="Helical" evidence="13">
    <location>
        <begin position="225"/>
        <end position="251"/>
    </location>
</feature>
<evidence type="ECO:0000256" key="2">
    <source>
        <dbReference type="ARBA" id="ARBA00007376"/>
    </source>
</evidence>
<reference evidence="15" key="1">
    <citation type="journal article" date="2016" name="Nature">
        <title>Genome evolution in the allotetraploid frog Xenopus laevis.</title>
        <authorList>
            <person name="Session A.M."/>
            <person name="Uno Y."/>
            <person name="Kwon T."/>
            <person name="Chapman J.A."/>
            <person name="Toyoda A."/>
            <person name="Takahashi S."/>
            <person name="Fukui A."/>
            <person name="Hikosaka A."/>
            <person name="Suzuki A."/>
            <person name="Kondo M."/>
            <person name="van Heeringen S.J."/>
            <person name="Quigley I."/>
            <person name="Heinz S."/>
            <person name="Ogino H."/>
            <person name="Ochi H."/>
            <person name="Hellsten U."/>
            <person name="Lyons J.B."/>
            <person name="Simakov O."/>
            <person name="Putnam N."/>
            <person name="Stites J."/>
            <person name="Kuroki Y."/>
            <person name="Tanaka T."/>
            <person name="Michiue T."/>
            <person name="Watanabe M."/>
            <person name="Bogdanovic O."/>
            <person name="Lister R."/>
            <person name="Georgiou G."/>
            <person name="Paranjpe S.S."/>
            <person name="van Kruijsbergen I."/>
            <person name="Shu S."/>
            <person name="Carlson J."/>
            <person name="Kinoshita T."/>
            <person name="Ohta Y."/>
            <person name="Mawaribuchi S."/>
            <person name="Jenkins J."/>
            <person name="Grimwood J."/>
            <person name="Schmutz J."/>
            <person name="Mitros T."/>
            <person name="Mozaffari S.V."/>
            <person name="Suzuki Y."/>
            <person name="Haramoto Y."/>
            <person name="Yamamoto T.S."/>
            <person name="Takagi C."/>
            <person name="Heald R."/>
            <person name="Miller K."/>
            <person name="Haudenschild C."/>
            <person name="Kitzman J."/>
            <person name="Nakayama T."/>
            <person name="Izutsu Y."/>
            <person name="Robert J."/>
            <person name="Fortriede J."/>
            <person name="Burns K."/>
            <person name="Lotay V."/>
            <person name="Karimi K."/>
            <person name="Yasuoka Y."/>
            <person name="Dichmann D.S."/>
            <person name="Flajnik M.F."/>
            <person name="Houston D.W."/>
            <person name="Shendure J."/>
            <person name="DuPasquier L."/>
            <person name="Vize P.D."/>
            <person name="Zorn A.M."/>
            <person name="Ito M."/>
            <person name="Marcotte E.M."/>
            <person name="Wallingford J.B."/>
            <person name="Ito Y."/>
            <person name="Asashima M."/>
            <person name="Ueno N."/>
            <person name="Matsuda Y."/>
            <person name="Veenstra G.J."/>
            <person name="Fujiyama A."/>
            <person name="Harland R.M."/>
            <person name="Taira M."/>
            <person name="Rokhsar D.S."/>
        </authorList>
    </citation>
    <scope>NUCLEOTIDE SEQUENCE [LARGE SCALE GENOMIC DNA]</scope>
    <source>
        <strain evidence="15">J</strain>
    </source>
</reference>
<evidence type="ECO:0000256" key="1">
    <source>
        <dbReference type="ARBA" id="ARBA00004141"/>
    </source>
</evidence>
<keyword evidence="6 13" id="KW-1133">Transmembrane helix</keyword>
<dbReference type="AlphaFoldDB" id="A0A974C267"/>